<accession>A0A7J7VYS6</accession>
<proteinExistence type="predicted"/>
<evidence type="ECO:0000256" key="1">
    <source>
        <dbReference type="SAM" id="MobiDB-lite"/>
    </source>
</evidence>
<feature type="compositionally biased region" description="Low complexity" evidence="1">
    <location>
        <begin position="38"/>
        <end position="59"/>
    </location>
</feature>
<comment type="caution">
    <text evidence="2">The sequence shown here is derived from an EMBL/GenBank/DDBJ whole genome shotgun (WGS) entry which is preliminary data.</text>
</comment>
<gene>
    <name evidence="2" type="ORF">mMyoMyo1_012377</name>
</gene>
<keyword evidence="3" id="KW-1185">Reference proteome</keyword>
<dbReference type="AlphaFoldDB" id="A0A7J7VYS6"/>
<protein>
    <submittedName>
        <fullName evidence="2">Uncharacterized protein</fullName>
    </submittedName>
</protein>
<dbReference type="Proteomes" id="UP000527355">
    <property type="component" value="Unassembled WGS sequence"/>
</dbReference>
<reference evidence="2 3" key="1">
    <citation type="journal article" date="2020" name="Nature">
        <title>Six reference-quality genomes reveal evolution of bat adaptations.</title>
        <authorList>
            <person name="Jebb D."/>
            <person name="Huang Z."/>
            <person name="Pippel M."/>
            <person name="Hughes G.M."/>
            <person name="Lavrichenko K."/>
            <person name="Devanna P."/>
            <person name="Winkler S."/>
            <person name="Jermiin L.S."/>
            <person name="Skirmuntt E.C."/>
            <person name="Katzourakis A."/>
            <person name="Burkitt-Gray L."/>
            <person name="Ray D.A."/>
            <person name="Sullivan K.A.M."/>
            <person name="Roscito J.G."/>
            <person name="Kirilenko B.M."/>
            <person name="Davalos L.M."/>
            <person name="Corthals A.P."/>
            <person name="Power M.L."/>
            <person name="Jones G."/>
            <person name="Ransome R.D."/>
            <person name="Dechmann D.K.N."/>
            <person name="Locatelli A.G."/>
            <person name="Puechmaille S.J."/>
            <person name="Fedrigo O."/>
            <person name="Jarvis E.D."/>
            <person name="Hiller M."/>
            <person name="Vernes S.C."/>
            <person name="Myers E.W."/>
            <person name="Teeling E.C."/>
        </authorList>
    </citation>
    <scope>NUCLEOTIDE SEQUENCE [LARGE SCALE GENOMIC DNA]</scope>
    <source>
        <strain evidence="2">MMyoMyo1</strain>
        <tissue evidence="2">Flight muscle</tissue>
    </source>
</reference>
<organism evidence="2 3">
    <name type="scientific">Myotis myotis</name>
    <name type="common">Greater mouse-eared bat</name>
    <name type="synonym">Vespertilio myotis</name>
    <dbReference type="NCBI Taxonomy" id="51298"/>
    <lineage>
        <taxon>Eukaryota</taxon>
        <taxon>Metazoa</taxon>
        <taxon>Chordata</taxon>
        <taxon>Craniata</taxon>
        <taxon>Vertebrata</taxon>
        <taxon>Euteleostomi</taxon>
        <taxon>Mammalia</taxon>
        <taxon>Eutheria</taxon>
        <taxon>Laurasiatheria</taxon>
        <taxon>Chiroptera</taxon>
        <taxon>Yangochiroptera</taxon>
        <taxon>Vespertilionidae</taxon>
        <taxon>Myotis</taxon>
    </lineage>
</organism>
<evidence type="ECO:0000313" key="3">
    <source>
        <dbReference type="Proteomes" id="UP000527355"/>
    </source>
</evidence>
<evidence type="ECO:0000313" key="2">
    <source>
        <dbReference type="EMBL" id="KAF6330387.1"/>
    </source>
</evidence>
<feature type="region of interest" description="Disordered" evidence="1">
    <location>
        <begin position="1"/>
        <end position="102"/>
    </location>
</feature>
<dbReference type="EMBL" id="JABWUV010000009">
    <property type="protein sequence ID" value="KAF6330387.1"/>
    <property type="molecule type" value="Genomic_DNA"/>
</dbReference>
<sequence length="146" mass="16460">MDIQDKTHPSSVRLVYHRKKHRDLAVGRAPVASQAENASLDASPSSASPPSAHPEPGAATWWPQRITAPLPTDQRQPLRNHRFQAERDPWPPPVHSHLRSGAGEARVACRGHSPNERDACGKLLLAQLFLRMLKIWWGFFVRYFCC</sequence>
<name>A0A7J7VYS6_MYOMY</name>